<keyword evidence="2" id="KW-1185">Reference proteome</keyword>
<accession>A0A927MKF0</accession>
<evidence type="ECO:0000313" key="1">
    <source>
        <dbReference type="EMBL" id="MBE1554782.1"/>
    </source>
</evidence>
<comment type="caution">
    <text evidence="1">The sequence shown here is derived from an EMBL/GenBank/DDBJ whole genome shotgun (WGS) entry which is preliminary data.</text>
</comment>
<dbReference type="EMBL" id="JADBEL010000008">
    <property type="protein sequence ID" value="MBE1554782.1"/>
    <property type="molecule type" value="Genomic_DNA"/>
</dbReference>
<protein>
    <submittedName>
        <fullName evidence="1">Uncharacterized protein</fullName>
    </submittedName>
</protein>
<proteinExistence type="predicted"/>
<reference evidence="1" key="1">
    <citation type="submission" date="2020-10" db="EMBL/GenBank/DDBJ databases">
        <title>Genomic Encyclopedia of Type Strains, Phase IV (KMG-IV): sequencing the most valuable type-strain genomes for metagenomic binning, comparative biology and taxonomic classification.</title>
        <authorList>
            <person name="Goeker M."/>
        </authorList>
    </citation>
    <scope>NUCLEOTIDE SEQUENCE</scope>
    <source>
        <strain evidence="1">DSM 13886</strain>
    </source>
</reference>
<dbReference type="RefSeq" id="WP_192598536.1">
    <property type="nucleotide sequence ID" value="NZ_JADBEL010000008.1"/>
</dbReference>
<organism evidence="1 2">
    <name type="scientific">Sporosarcina limicola</name>
    <dbReference type="NCBI Taxonomy" id="34101"/>
    <lineage>
        <taxon>Bacteria</taxon>
        <taxon>Bacillati</taxon>
        <taxon>Bacillota</taxon>
        <taxon>Bacilli</taxon>
        <taxon>Bacillales</taxon>
        <taxon>Caryophanaceae</taxon>
        <taxon>Sporosarcina</taxon>
    </lineage>
</organism>
<dbReference type="Proteomes" id="UP000658225">
    <property type="component" value="Unassembled WGS sequence"/>
</dbReference>
<sequence length="87" mass="10411">MLVKQEDWFWLSEQAERVIELEELLQGNDGMSVKEIRIQFIDLHRHSLSIEKENKQLREAITHSLEKHKWNNEESARILEKALEVSE</sequence>
<evidence type="ECO:0000313" key="2">
    <source>
        <dbReference type="Proteomes" id="UP000658225"/>
    </source>
</evidence>
<dbReference type="AlphaFoldDB" id="A0A927MKF0"/>
<gene>
    <name evidence="1" type="ORF">H4683_001860</name>
</gene>
<name>A0A927MKF0_9BACL</name>